<dbReference type="Pfam" id="PF08124">
    <property type="entry name" value="Lyase_8_N"/>
    <property type="match status" value="1"/>
</dbReference>
<dbReference type="GO" id="GO:0005975">
    <property type="term" value="P:carbohydrate metabolic process"/>
    <property type="evidence" value="ECO:0007669"/>
    <property type="project" value="InterPro"/>
</dbReference>
<organism evidence="11 12">
    <name type="scientific">Draconibacterium aestuarii</name>
    <dbReference type="NCBI Taxonomy" id="2998507"/>
    <lineage>
        <taxon>Bacteria</taxon>
        <taxon>Pseudomonadati</taxon>
        <taxon>Bacteroidota</taxon>
        <taxon>Bacteroidia</taxon>
        <taxon>Marinilabiliales</taxon>
        <taxon>Prolixibacteraceae</taxon>
        <taxon>Draconibacterium</taxon>
    </lineage>
</organism>
<feature type="domain" description="Polysaccharide lyase family 8 central" evidence="8">
    <location>
        <begin position="360"/>
        <end position="609"/>
    </location>
</feature>
<dbReference type="EMBL" id="JAPOHD010000005">
    <property type="protein sequence ID" value="MCY1719030.1"/>
    <property type="molecule type" value="Genomic_DNA"/>
</dbReference>
<dbReference type="InterPro" id="IPR038970">
    <property type="entry name" value="Lyase_8"/>
</dbReference>
<dbReference type="InterPro" id="IPR003159">
    <property type="entry name" value="Lyase_8_central_dom"/>
</dbReference>
<protein>
    <submittedName>
        <fullName evidence="11">Polysaccharide lyase beta-sandwich domain-containing protein</fullName>
    </submittedName>
</protein>
<dbReference type="InterPro" id="IPR014718">
    <property type="entry name" value="GH-type_carb-bd"/>
</dbReference>
<name>A0A9X3FA07_9BACT</name>
<accession>A0A9X3FA07</accession>
<evidence type="ECO:0000256" key="6">
    <source>
        <dbReference type="ARBA" id="ARBA00023239"/>
    </source>
</evidence>
<dbReference type="InterPro" id="IPR011013">
    <property type="entry name" value="Gal_mutarotase_sf_dom"/>
</dbReference>
<evidence type="ECO:0000259" key="9">
    <source>
        <dbReference type="Pfam" id="PF02884"/>
    </source>
</evidence>
<comment type="cofactor">
    <cofactor evidence="1">
        <name>Ca(2+)</name>
        <dbReference type="ChEBI" id="CHEBI:29108"/>
    </cofactor>
</comment>
<dbReference type="GO" id="GO:0005576">
    <property type="term" value="C:extracellular region"/>
    <property type="evidence" value="ECO:0007669"/>
    <property type="project" value="InterPro"/>
</dbReference>
<dbReference type="Pfam" id="PF02884">
    <property type="entry name" value="Lyase_8_C"/>
    <property type="match status" value="1"/>
</dbReference>
<keyword evidence="6 11" id="KW-0456">Lyase</keyword>
<dbReference type="Gene3D" id="2.70.98.10">
    <property type="match status" value="1"/>
</dbReference>
<dbReference type="RefSeq" id="WP_343331367.1">
    <property type="nucleotide sequence ID" value="NZ_JAPOHD010000005.1"/>
</dbReference>
<evidence type="ECO:0000256" key="1">
    <source>
        <dbReference type="ARBA" id="ARBA00001913"/>
    </source>
</evidence>
<dbReference type="Gene3D" id="1.50.10.100">
    <property type="entry name" value="Chondroitin AC/alginate lyase"/>
    <property type="match status" value="1"/>
</dbReference>
<evidence type="ECO:0000259" key="10">
    <source>
        <dbReference type="Pfam" id="PF08124"/>
    </source>
</evidence>
<proteinExistence type="inferred from homology"/>
<keyword evidence="12" id="KW-1185">Reference proteome</keyword>
<dbReference type="GO" id="GO:0030246">
    <property type="term" value="F:carbohydrate binding"/>
    <property type="evidence" value="ECO:0007669"/>
    <property type="project" value="InterPro"/>
</dbReference>
<dbReference type="InterPro" id="IPR004103">
    <property type="entry name" value="Lyase_8_C"/>
</dbReference>
<comment type="caution">
    <text evidence="11">The sequence shown here is derived from an EMBL/GenBank/DDBJ whole genome shotgun (WGS) entry which is preliminary data.</text>
</comment>
<dbReference type="InterPro" id="IPR008929">
    <property type="entry name" value="Chondroitin_lyas"/>
</dbReference>
<evidence type="ECO:0000256" key="4">
    <source>
        <dbReference type="ARBA" id="ARBA00022729"/>
    </source>
</evidence>
<reference evidence="11" key="1">
    <citation type="submission" date="2022-11" db="EMBL/GenBank/DDBJ databases">
        <title>Marilongibacter aestuarii gen. nov., sp. nov., isolated from tidal flat sediment.</title>
        <authorList>
            <person name="Jiayan W."/>
        </authorList>
    </citation>
    <scope>NUCLEOTIDE SEQUENCE</scope>
    <source>
        <strain evidence="11">Z1-6</strain>
    </source>
</reference>
<comment type="subunit">
    <text evidence="3">Monomer.</text>
</comment>
<dbReference type="Proteomes" id="UP001145087">
    <property type="component" value="Unassembled WGS sequence"/>
</dbReference>
<evidence type="ECO:0000256" key="2">
    <source>
        <dbReference type="ARBA" id="ARBA00006699"/>
    </source>
</evidence>
<evidence type="ECO:0000256" key="5">
    <source>
        <dbReference type="ARBA" id="ARBA00022837"/>
    </source>
</evidence>
<feature type="chain" id="PRO_5040805026" evidence="7">
    <location>
        <begin position="22"/>
        <end position="739"/>
    </location>
</feature>
<evidence type="ECO:0000256" key="3">
    <source>
        <dbReference type="ARBA" id="ARBA00011245"/>
    </source>
</evidence>
<dbReference type="SUPFAM" id="SSF49863">
    <property type="entry name" value="Hyaluronate lyase-like, C-terminal domain"/>
    <property type="match status" value="1"/>
</dbReference>
<dbReference type="Gene3D" id="2.60.220.10">
    <property type="entry name" value="Polysaccharide lyase family 8-like, C-terminal"/>
    <property type="match status" value="1"/>
</dbReference>
<comment type="similarity">
    <text evidence="2">Belongs to the polysaccharide lyase 8 family.</text>
</comment>
<dbReference type="SUPFAM" id="SSF48230">
    <property type="entry name" value="Chondroitin AC/alginate lyase"/>
    <property type="match status" value="1"/>
</dbReference>
<dbReference type="PANTHER" id="PTHR38481:SF1">
    <property type="entry name" value="HYALURONATE LYASE"/>
    <property type="match status" value="1"/>
</dbReference>
<feature type="signal peptide" evidence="7">
    <location>
        <begin position="1"/>
        <end position="21"/>
    </location>
</feature>
<feature type="domain" description="Polysaccharide lyase family 8 C-terminal" evidence="9">
    <location>
        <begin position="624"/>
        <end position="691"/>
    </location>
</feature>
<sequence length="739" mass="83932">MKKEKIFICILVSFLALTAWSKNKSDIEIVKTRIFQEMMKDGSDDTKISQLLESIKEDGTWPGINYEDVSRTGFEHRFHSDNMNILARAYNSKSSKYYKSKKVKTTIELALKNWIDHDYFCDNWWHNQIGTPNNLVTLMLLVGDKLNPELVAKAQSIIGRAHINAGGARPGGDRIKIAGIQAKNCLFLDDDEKFNEVVGVIESEIKYVEWIGAKYGYGFRQIMGGFENRSHEGRGIQYDNSFHHRTDGVNNTLSYGTGYASAFAEWAAYTDDTEFSFSEEKLAQLIDYFLDGICKTSVFGKIPDVGAKNRSISREGSLNPYNAALPEKLISVTDYRKAEMQEIIDIRNNNKKPTLSHATFYWDSEHFSFQRPDWFASVRMYSTRNYNMEQPYNSEGFFNHHRGDGTNHISVTADEYKDLAPVMDYQKIPGTTVMQKTEMPGERELQKLGLTDFVGAATDGKYGAVAFDFRSPHDPLIARKAWFFFDEEYVCLGTGISCKTNLPVVTTLNQCLLRGNVLLSSEGKSAVVEKGEKAYENIDWIYHDNVGYVFPEPTAVYLKNDAEKGSWYRINRQTDSPKDEIERDVFKLWLDHGERPSDESYQYMVVPAVGLGELQNTSFNNKVKVLVNSPKLQAVWQKELQMCQAIFYQQGKLEINENIKLECATPGVFIVRTDGNKISEITVSDPARKNARMFVSIPQKVAVKAENFVALWNEDTQMSDLIIKLPGGNYAGDSVTIEL</sequence>
<evidence type="ECO:0000313" key="11">
    <source>
        <dbReference type="EMBL" id="MCY1719030.1"/>
    </source>
</evidence>
<dbReference type="AlphaFoldDB" id="A0A9X3FA07"/>
<dbReference type="InterPro" id="IPR012970">
    <property type="entry name" value="Lyase_8_alpha_N"/>
</dbReference>
<feature type="domain" description="Polysaccharide lyase 8 N-terminal alpha-helical" evidence="10">
    <location>
        <begin position="47"/>
        <end position="209"/>
    </location>
</feature>
<dbReference type="GO" id="GO:0016837">
    <property type="term" value="F:carbon-oxygen lyase activity, acting on polysaccharides"/>
    <property type="evidence" value="ECO:0007669"/>
    <property type="project" value="UniProtKB-ARBA"/>
</dbReference>
<dbReference type="InterPro" id="IPR011071">
    <property type="entry name" value="Lyase_8-like_C"/>
</dbReference>
<keyword evidence="4 7" id="KW-0732">Signal</keyword>
<dbReference type="SUPFAM" id="SSF74650">
    <property type="entry name" value="Galactose mutarotase-like"/>
    <property type="match status" value="1"/>
</dbReference>
<evidence type="ECO:0000313" key="12">
    <source>
        <dbReference type="Proteomes" id="UP001145087"/>
    </source>
</evidence>
<dbReference type="PANTHER" id="PTHR38481">
    <property type="entry name" value="HYALURONATE LYASE"/>
    <property type="match status" value="1"/>
</dbReference>
<dbReference type="Pfam" id="PF02278">
    <property type="entry name" value="Lyase_8"/>
    <property type="match status" value="1"/>
</dbReference>
<keyword evidence="5" id="KW-0106">Calcium</keyword>
<evidence type="ECO:0000256" key="7">
    <source>
        <dbReference type="SAM" id="SignalP"/>
    </source>
</evidence>
<gene>
    <name evidence="11" type="ORF">OU798_01665</name>
</gene>
<evidence type="ECO:0000259" key="8">
    <source>
        <dbReference type="Pfam" id="PF02278"/>
    </source>
</evidence>